<keyword evidence="5" id="KW-1185">Reference proteome</keyword>
<keyword evidence="2" id="KW-0732">Signal</keyword>
<dbReference type="InterPro" id="IPR011434">
    <property type="entry name" value="Ltp-like_HTH"/>
</dbReference>
<feature type="signal peptide" evidence="2">
    <location>
        <begin position="1"/>
        <end position="22"/>
    </location>
</feature>
<dbReference type="PROSITE" id="PS51257">
    <property type="entry name" value="PROKAR_LIPOPROTEIN"/>
    <property type="match status" value="1"/>
</dbReference>
<feature type="compositionally biased region" description="Basic and acidic residues" evidence="1">
    <location>
        <begin position="27"/>
        <end position="43"/>
    </location>
</feature>
<name>A0ABU0DYC2_9FIRM</name>
<dbReference type="Gene3D" id="1.10.10.10">
    <property type="entry name" value="Winged helix-like DNA-binding domain superfamily/Winged helix DNA-binding domain"/>
    <property type="match status" value="3"/>
</dbReference>
<organism evidence="4 5">
    <name type="scientific">Breznakia pachnodae</name>
    <dbReference type="NCBI Taxonomy" id="265178"/>
    <lineage>
        <taxon>Bacteria</taxon>
        <taxon>Bacillati</taxon>
        <taxon>Bacillota</taxon>
        <taxon>Erysipelotrichia</taxon>
        <taxon>Erysipelotrichales</taxon>
        <taxon>Erysipelotrichaceae</taxon>
        <taxon>Breznakia</taxon>
    </lineage>
</organism>
<dbReference type="Pfam" id="PF07553">
    <property type="entry name" value="Lipoprotein_Ltp"/>
    <property type="match status" value="3"/>
</dbReference>
<feature type="domain" description="Putative host cell surface-exposed lipoprotein Ltp-like HTH region" evidence="3">
    <location>
        <begin position="320"/>
        <end position="364"/>
    </location>
</feature>
<feature type="region of interest" description="Disordered" evidence="1">
    <location>
        <begin position="20"/>
        <end position="43"/>
    </location>
</feature>
<evidence type="ECO:0000259" key="3">
    <source>
        <dbReference type="Pfam" id="PF07553"/>
    </source>
</evidence>
<feature type="region of interest" description="Disordered" evidence="1">
    <location>
        <begin position="195"/>
        <end position="274"/>
    </location>
</feature>
<gene>
    <name evidence="4" type="ORF">J2S15_000167</name>
</gene>
<accession>A0ABU0DYC2</accession>
<evidence type="ECO:0000256" key="2">
    <source>
        <dbReference type="SAM" id="SignalP"/>
    </source>
</evidence>
<protein>
    <recommendedName>
        <fullName evidence="3">Putative host cell surface-exposed lipoprotein Ltp-like HTH region domain-containing protein</fullName>
    </recommendedName>
</protein>
<dbReference type="RefSeq" id="WP_307404542.1">
    <property type="nucleotide sequence ID" value="NZ_JAUSUR010000001.1"/>
</dbReference>
<feature type="chain" id="PRO_5047218170" description="Putative host cell surface-exposed lipoprotein Ltp-like HTH region domain-containing protein" evidence="2">
    <location>
        <begin position="23"/>
        <end position="414"/>
    </location>
</feature>
<reference evidence="4 5" key="1">
    <citation type="submission" date="2023-07" db="EMBL/GenBank/DDBJ databases">
        <title>Genomic Encyclopedia of Type Strains, Phase IV (KMG-IV): sequencing the most valuable type-strain genomes for metagenomic binning, comparative biology and taxonomic classification.</title>
        <authorList>
            <person name="Goeker M."/>
        </authorList>
    </citation>
    <scope>NUCLEOTIDE SEQUENCE [LARGE SCALE GENOMIC DNA]</scope>
    <source>
        <strain evidence="4 5">DSM 16784</strain>
    </source>
</reference>
<feature type="domain" description="Putative host cell surface-exposed lipoprotein Ltp-like HTH region" evidence="3">
    <location>
        <begin position="274"/>
        <end position="316"/>
    </location>
</feature>
<evidence type="ECO:0000256" key="1">
    <source>
        <dbReference type="SAM" id="MobiDB-lite"/>
    </source>
</evidence>
<feature type="compositionally biased region" description="Low complexity" evidence="1">
    <location>
        <begin position="212"/>
        <end position="256"/>
    </location>
</feature>
<sequence>MRKLFSLLLVLGLILSGCGSNDSTSNENKEKDETTEKKDISSLEQENSNKEIWDFLSDKNAYYRVNFLNRDASKESDYYDFDGNAYPDTEQSSKTIKPSDESFEVDTIAIYMNSNVWYVKAKFNSKGSITSFQFDNYSKNKEYYEYSSKNGSSSNDTKANNKFYYFLMEIGTNEEGFIDYLEWVYDNKAQTAINTEKQHNQTYNDKSEDSKSNSGESSDNSNSDNNSNNNNNNNNNNNSNTTNQSNNTNNTNSSNTGGTGGGNNSSSSGTSLANQNAVDKARSYLSTSLAFSYQGLVDQLIFEGFTAEEAAYGASNVGANWDEQALKSAKNYLATSMAFSYQGLKDQLLFEGFTAEEAAYGASNVGANWDEQAAKSAKSYLSFMSFSRQGLIDQLIFEGFTQDQAVYGVNAAGL</sequence>
<feature type="domain" description="Putative host cell surface-exposed lipoprotein Ltp-like HTH region" evidence="3">
    <location>
        <begin position="368"/>
        <end position="410"/>
    </location>
</feature>
<proteinExistence type="predicted"/>
<evidence type="ECO:0000313" key="5">
    <source>
        <dbReference type="Proteomes" id="UP001230220"/>
    </source>
</evidence>
<comment type="caution">
    <text evidence="4">The sequence shown here is derived from an EMBL/GenBank/DDBJ whole genome shotgun (WGS) entry which is preliminary data.</text>
</comment>
<dbReference type="InterPro" id="IPR036388">
    <property type="entry name" value="WH-like_DNA-bd_sf"/>
</dbReference>
<dbReference type="EMBL" id="JAUSUR010000001">
    <property type="protein sequence ID" value="MDQ0359436.1"/>
    <property type="molecule type" value="Genomic_DNA"/>
</dbReference>
<dbReference type="Proteomes" id="UP001230220">
    <property type="component" value="Unassembled WGS sequence"/>
</dbReference>
<evidence type="ECO:0000313" key="4">
    <source>
        <dbReference type="EMBL" id="MDQ0359436.1"/>
    </source>
</evidence>